<dbReference type="Proteomes" id="UP000076577">
    <property type="component" value="Unassembled WGS sequence"/>
</dbReference>
<proteinExistence type="inferred from homology"/>
<dbReference type="PANTHER" id="PTHR35146">
    <property type="entry name" value="UPF0178 PROTEIN YAII"/>
    <property type="match status" value="1"/>
</dbReference>
<accession>A0A165T0A7</accession>
<dbReference type="HAMAP" id="MF_00489">
    <property type="entry name" value="UPF0178"/>
    <property type="match status" value="1"/>
</dbReference>
<dbReference type="PANTHER" id="PTHR35146:SF1">
    <property type="entry name" value="UPF0178 PROTEIN YAII"/>
    <property type="match status" value="1"/>
</dbReference>
<dbReference type="STRING" id="989403.SAMN05421798_11134"/>
<protein>
    <recommendedName>
        <fullName evidence="2">UPF0178 protein PsAD2_04473</fullName>
    </recommendedName>
</protein>
<reference evidence="3 4" key="1">
    <citation type="journal article" date="2016" name="Front. Microbiol.">
        <title>Comparative Genomic Analysis Reveals a Diverse Repertoire of Genes Involved in Prokaryote-Eukaryote Interactions within the Pseudovibrio Genus.</title>
        <authorList>
            <person name="Romano S."/>
            <person name="Fernandez-Guerra A."/>
            <person name="Reen F.J."/>
            <person name="Glockner F.O."/>
            <person name="Crowley S.P."/>
            <person name="O'Sullivan O."/>
            <person name="Cotter P.D."/>
            <person name="Adams C."/>
            <person name="Dobson A.D."/>
            <person name="O'Gara F."/>
        </authorList>
    </citation>
    <scope>NUCLEOTIDE SEQUENCE [LARGE SCALE GENOMIC DNA]</scope>
    <source>
        <strain evidence="3 4">Ad2</strain>
    </source>
</reference>
<dbReference type="AlphaFoldDB" id="A0A165T0A7"/>
<organism evidence="3 4">
    <name type="scientific">Pseudovibrio axinellae</name>
    <dbReference type="NCBI Taxonomy" id="989403"/>
    <lineage>
        <taxon>Bacteria</taxon>
        <taxon>Pseudomonadati</taxon>
        <taxon>Pseudomonadota</taxon>
        <taxon>Alphaproteobacteria</taxon>
        <taxon>Hyphomicrobiales</taxon>
        <taxon>Stappiaceae</taxon>
        <taxon>Pseudovibrio</taxon>
    </lineage>
</organism>
<dbReference type="NCBIfam" id="NF001095">
    <property type="entry name" value="PRK00124.1"/>
    <property type="match status" value="1"/>
</dbReference>
<keyword evidence="4" id="KW-1185">Reference proteome</keyword>
<evidence type="ECO:0000256" key="1">
    <source>
        <dbReference type="ARBA" id="ARBA00008522"/>
    </source>
</evidence>
<dbReference type="EMBL" id="LMCB01000159">
    <property type="protein sequence ID" value="KZL05118.1"/>
    <property type="molecule type" value="Genomic_DNA"/>
</dbReference>
<dbReference type="OrthoDB" id="9798918at2"/>
<dbReference type="RefSeq" id="WP_068010830.1">
    <property type="nucleotide sequence ID" value="NZ_FOFM01000011.1"/>
</dbReference>
<gene>
    <name evidence="3" type="ORF">PsAD2_04473</name>
</gene>
<comment type="similarity">
    <text evidence="1 2">Belongs to the UPF0178 family.</text>
</comment>
<evidence type="ECO:0000313" key="3">
    <source>
        <dbReference type="EMBL" id="KZL05118.1"/>
    </source>
</evidence>
<dbReference type="InterPro" id="IPR003791">
    <property type="entry name" value="UPF0178"/>
</dbReference>
<evidence type="ECO:0000256" key="2">
    <source>
        <dbReference type="HAMAP-Rule" id="MF_00489"/>
    </source>
</evidence>
<comment type="caution">
    <text evidence="3">The sequence shown here is derived from an EMBL/GenBank/DDBJ whole genome shotgun (WGS) entry which is preliminary data.</text>
</comment>
<name>A0A165T0A7_9HYPH</name>
<dbReference type="Pfam" id="PF02639">
    <property type="entry name" value="DUF188"/>
    <property type="match status" value="1"/>
</dbReference>
<sequence length="158" mass="17645">MTSAKKILIYIDADACPVKDEIYKVADRYQLKVFVVANSFINTPRHMDIERVIVPEGPDVADDWIAERVEPGDIVVTQDIPLADRVVKAGSIALSPKGKVFDEASIGMALATRNLMEDLRSFGEQTSGPRPFSPRDRSQFLQKIDQIIQQLKRDGFAV</sequence>
<evidence type="ECO:0000313" key="4">
    <source>
        <dbReference type="Proteomes" id="UP000076577"/>
    </source>
</evidence>
<dbReference type="CDD" id="cd18720">
    <property type="entry name" value="PIN_YqxD-like"/>
    <property type="match status" value="1"/>
</dbReference>
<dbReference type="PATRIC" id="fig|989403.3.peg.4902"/>